<comment type="caution">
    <text evidence="7">The sequence shown here is derived from an EMBL/GenBank/DDBJ whole genome shotgun (WGS) entry which is preliminary data.</text>
</comment>
<dbReference type="InterPro" id="IPR008266">
    <property type="entry name" value="Tyr_kinase_AS"/>
</dbReference>
<feature type="transmembrane region" description="Helical" evidence="6">
    <location>
        <begin position="126"/>
        <end position="144"/>
    </location>
</feature>
<feature type="transmembrane region" description="Helical" evidence="6">
    <location>
        <begin position="667"/>
        <end position="689"/>
    </location>
</feature>
<evidence type="ECO:0000256" key="6">
    <source>
        <dbReference type="SAM" id="Phobius"/>
    </source>
</evidence>
<evidence type="ECO:0000256" key="4">
    <source>
        <dbReference type="ARBA" id="ARBA00022989"/>
    </source>
</evidence>
<evidence type="ECO:0000256" key="5">
    <source>
        <dbReference type="ARBA" id="ARBA00023136"/>
    </source>
</evidence>
<feature type="transmembrane region" description="Helical" evidence="6">
    <location>
        <begin position="616"/>
        <end position="637"/>
    </location>
</feature>
<feature type="transmembrane region" description="Helical" evidence="6">
    <location>
        <begin position="696"/>
        <end position="715"/>
    </location>
</feature>
<dbReference type="PATRIC" id="fig|584657.3.peg.3620"/>
<reference evidence="8" key="1">
    <citation type="submission" date="2013-08" db="EMBL/GenBank/DDBJ databases">
        <title>Intrasporangium oryzae NRRL B-24470.</title>
        <authorList>
            <person name="Liu H."/>
            <person name="Wang G."/>
        </authorList>
    </citation>
    <scope>NUCLEOTIDE SEQUENCE [LARGE SCALE GENOMIC DNA]</scope>
    <source>
        <strain evidence="8">Q5-1</strain>
    </source>
</reference>
<dbReference type="EMBL" id="AWQS01000233">
    <property type="protein sequence ID" value="EWT04503.1"/>
    <property type="molecule type" value="Genomic_DNA"/>
</dbReference>
<dbReference type="GO" id="GO:0004672">
    <property type="term" value="F:protein kinase activity"/>
    <property type="evidence" value="ECO:0007669"/>
    <property type="project" value="InterPro"/>
</dbReference>
<keyword evidence="8" id="KW-1185">Reference proteome</keyword>
<dbReference type="PROSITE" id="PS00109">
    <property type="entry name" value="PROTEIN_KINASE_TYR"/>
    <property type="match status" value="1"/>
</dbReference>
<proteinExistence type="predicted"/>
<dbReference type="AlphaFoldDB" id="W9GIA1"/>
<dbReference type="PANTHER" id="PTHR39087:SF2">
    <property type="entry name" value="UPF0104 MEMBRANE PROTEIN MJ1595"/>
    <property type="match status" value="1"/>
</dbReference>
<feature type="transmembrane region" description="Helical" evidence="6">
    <location>
        <begin position="582"/>
        <end position="604"/>
    </location>
</feature>
<gene>
    <name evidence="7" type="ORF">N864_12130</name>
</gene>
<evidence type="ECO:0000256" key="2">
    <source>
        <dbReference type="ARBA" id="ARBA00022475"/>
    </source>
</evidence>
<evidence type="ECO:0000313" key="7">
    <source>
        <dbReference type="EMBL" id="EWT04503.1"/>
    </source>
</evidence>
<name>W9GIA1_9MICO</name>
<feature type="transmembrane region" description="Helical" evidence="6">
    <location>
        <begin position="471"/>
        <end position="487"/>
    </location>
</feature>
<evidence type="ECO:0000256" key="3">
    <source>
        <dbReference type="ARBA" id="ARBA00022692"/>
    </source>
</evidence>
<evidence type="ECO:0000256" key="1">
    <source>
        <dbReference type="ARBA" id="ARBA00004651"/>
    </source>
</evidence>
<comment type="subcellular location">
    <subcellularLocation>
        <location evidence="1">Cell membrane</location>
        <topology evidence="1">Multi-pass membrane protein</topology>
    </subcellularLocation>
</comment>
<feature type="transmembrane region" description="Helical" evidence="6">
    <location>
        <begin position="172"/>
        <end position="192"/>
    </location>
</feature>
<feature type="transmembrane region" description="Helical" evidence="6">
    <location>
        <begin position="82"/>
        <end position="106"/>
    </location>
</feature>
<keyword evidence="5 6" id="KW-0472">Membrane</keyword>
<dbReference type="PROSITE" id="PS51257">
    <property type="entry name" value="PROKAR_LIPOPROTEIN"/>
    <property type="match status" value="1"/>
</dbReference>
<protein>
    <submittedName>
        <fullName evidence="7">Uncharacterized protein</fullName>
    </submittedName>
</protein>
<dbReference type="SUPFAM" id="SSF56112">
    <property type="entry name" value="Protein kinase-like (PK-like)"/>
    <property type="match status" value="1"/>
</dbReference>
<keyword evidence="4 6" id="KW-1133">Transmembrane helix</keyword>
<dbReference type="InterPro" id="IPR022791">
    <property type="entry name" value="L-PG_synthase/AglD"/>
</dbReference>
<dbReference type="InterPro" id="IPR011009">
    <property type="entry name" value="Kinase-like_dom_sf"/>
</dbReference>
<keyword evidence="3 6" id="KW-0812">Transmembrane</keyword>
<accession>W9GIA1</accession>
<dbReference type="Pfam" id="PF03706">
    <property type="entry name" value="LPG_synthase_TM"/>
    <property type="match status" value="1"/>
</dbReference>
<evidence type="ECO:0000313" key="8">
    <source>
        <dbReference type="Proteomes" id="UP000019494"/>
    </source>
</evidence>
<dbReference type="Proteomes" id="UP000019494">
    <property type="component" value="Unassembled WGS sequence"/>
</dbReference>
<dbReference type="Gene3D" id="1.10.510.10">
    <property type="entry name" value="Transferase(Phosphotransferase) domain 1"/>
    <property type="match status" value="1"/>
</dbReference>
<feature type="transmembrane region" description="Helical" evidence="6">
    <location>
        <begin position="540"/>
        <end position="562"/>
    </location>
</feature>
<sequence>MGRHPLDLVRLAVSAGVVLACLVVARTPGVNEVEAAIFHELQRLPDWSAPLWRILPWAGYWPGIVLGAGLALYLGRVRMAVAVAWSGVVAWALVLIVHELIGPRIVTAAFLETVVRTGGGSAFEFPSLHTAVAAAIASAAGPYVTRAERRVSWVVVIGVAVADLYLGNALPIGVFAAAVLGWGVGILLHLVLGAPGRRAAEPAVQAALRQVGIAPARMVRLPGRLLGPQVYEVHTTEGEHVEVKVVRRLHRLAGIGYRVRRVLASLEVAPEPALSTPRHEVAHEAYITLLAERAGVGTLPVLLAGEIEHGPPFLVRRHFDGRLLSDLGPGSVTDAQLDALWRAVRCLGSARMVHHDLRASNILVDGSGGIRIADFTFGRVGGPRTHNVQDVAELLVTLTSVVGVERAVDSAIRSLPDETVRDSLPHLQPVALHRRFRRQLVHRTDLMRLRQAIADRLDCEVPAFRSPVRPATVAILAAGGIAVYLLLPEVASLAEVRSVIARAQWDWLGATVAFGMLAILSNTLTILGSAQPSLPVWRSIAVQVASAFTGRTTVAALGYYTINISFLEKLGMARTDAVGVLLLNRAATVVVTGLATLVGILVIGDAVPLGQVSIPLWTWILGASLLVLLVAFLASPWGRTRVWQPARAILGRLVDTVVPTLRRPVRALQLVVGEVLFLAFSAAGLATTLSAIGAHYSLGAVVAVFIVASTLGQLLPTPGGLGAVEGALVAGLTAVGIHPTDAVAAALTARVLTFWLPVVPGIVAHRLLQHHNVI</sequence>
<organism evidence="7 8">
    <name type="scientific">Intrasporangium chromatireducens Q5-1</name>
    <dbReference type="NCBI Taxonomy" id="584657"/>
    <lineage>
        <taxon>Bacteria</taxon>
        <taxon>Bacillati</taxon>
        <taxon>Actinomycetota</taxon>
        <taxon>Actinomycetes</taxon>
        <taxon>Micrococcales</taxon>
        <taxon>Intrasporangiaceae</taxon>
        <taxon>Intrasporangium</taxon>
    </lineage>
</organism>
<feature type="transmembrane region" description="Helical" evidence="6">
    <location>
        <begin position="507"/>
        <end position="528"/>
    </location>
</feature>
<dbReference type="PANTHER" id="PTHR39087">
    <property type="entry name" value="UPF0104 MEMBRANE PROTEIN MJ1595"/>
    <property type="match status" value="1"/>
</dbReference>
<dbReference type="GO" id="GO:0005886">
    <property type="term" value="C:plasma membrane"/>
    <property type="evidence" value="ECO:0007669"/>
    <property type="project" value="UniProtKB-SubCell"/>
</dbReference>
<keyword evidence="2" id="KW-1003">Cell membrane</keyword>
<feature type="transmembrane region" description="Helical" evidence="6">
    <location>
        <begin position="59"/>
        <end position="75"/>
    </location>
</feature>